<keyword evidence="2" id="KW-1185">Reference proteome</keyword>
<accession>A0ABW9WNB5</accession>
<protein>
    <submittedName>
        <fullName evidence="1">Uncharacterized protein</fullName>
    </submittedName>
</protein>
<gene>
    <name evidence="1" type="ORF">GTP55_25540</name>
</gene>
<name>A0ABW9WNB5_9BURK</name>
<dbReference type="Proteomes" id="UP000466332">
    <property type="component" value="Unassembled WGS sequence"/>
</dbReference>
<sequence>MITADTSSYDGWDIDAHCHENKPDDWKPGEPIPYLANLRARLHNTPEFPFEWTGQKQFTIPEHGARTFYDWNEAYRSLKREAHEKIDEIRRMQKHQGLTSS</sequence>
<dbReference type="RefSeq" id="WP_161047600.1">
    <property type="nucleotide sequence ID" value="NZ_WWCS01000024.1"/>
</dbReference>
<evidence type="ECO:0000313" key="2">
    <source>
        <dbReference type="Proteomes" id="UP000466332"/>
    </source>
</evidence>
<comment type="caution">
    <text evidence="1">The sequence shown here is derived from an EMBL/GenBank/DDBJ whole genome shotgun (WGS) entry which is preliminary data.</text>
</comment>
<reference evidence="1 2" key="1">
    <citation type="submission" date="2019-12" db="EMBL/GenBank/DDBJ databases">
        <title>Novel species isolated from a subtropical stream in China.</title>
        <authorList>
            <person name="Lu H."/>
        </authorList>
    </citation>
    <scope>NUCLEOTIDE SEQUENCE [LARGE SCALE GENOMIC DNA]</scope>
    <source>
        <strain evidence="1 2">FT109W</strain>
    </source>
</reference>
<proteinExistence type="predicted"/>
<dbReference type="EMBL" id="WWCS01000024">
    <property type="protein sequence ID" value="MYN42712.1"/>
    <property type="molecule type" value="Genomic_DNA"/>
</dbReference>
<organism evidence="1 2">
    <name type="scientific">Duganella margarita</name>
    <dbReference type="NCBI Taxonomy" id="2692170"/>
    <lineage>
        <taxon>Bacteria</taxon>
        <taxon>Pseudomonadati</taxon>
        <taxon>Pseudomonadota</taxon>
        <taxon>Betaproteobacteria</taxon>
        <taxon>Burkholderiales</taxon>
        <taxon>Oxalobacteraceae</taxon>
        <taxon>Telluria group</taxon>
        <taxon>Duganella</taxon>
    </lineage>
</organism>
<evidence type="ECO:0000313" key="1">
    <source>
        <dbReference type="EMBL" id="MYN42712.1"/>
    </source>
</evidence>